<dbReference type="Gene3D" id="1.10.443.10">
    <property type="entry name" value="Intergrase catalytic core"/>
    <property type="match status" value="1"/>
</dbReference>
<evidence type="ECO:0000313" key="14">
    <source>
        <dbReference type="Proteomes" id="UP000266426"/>
    </source>
</evidence>
<dbReference type="CDD" id="cd00798">
    <property type="entry name" value="INT_XerDC_C"/>
    <property type="match status" value="1"/>
</dbReference>
<gene>
    <name evidence="13" type="primary">xerD</name>
    <name evidence="10" type="synonym">xerC</name>
    <name evidence="13" type="ORF">C4541_03550</name>
</gene>
<evidence type="ECO:0000256" key="4">
    <source>
        <dbReference type="ARBA" id="ARBA00022618"/>
    </source>
</evidence>
<keyword evidence="3 10" id="KW-0963">Cytoplasm</keyword>
<protein>
    <recommendedName>
        <fullName evidence="10">Tyrosine recombinase XerC</fullName>
    </recommendedName>
</protein>
<evidence type="ECO:0000256" key="3">
    <source>
        <dbReference type="ARBA" id="ARBA00022490"/>
    </source>
</evidence>
<keyword evidence="6 10" id="KW-0229">DNA integration</keyword>
<dbReference type="InterPro" id="IPR050090">
    <property type="entry name" value="Tyrosine_recombinase_XerCD"/>
</dbReference>
<dbReference type="Pfam" id="PF02899">
    <property type="entry name" value="Phage_int_SAM_1"/>
    <property type="match status" value="1"/>
</dbReference>
<comment type="caution">
    <text evidence="13">The sequence shown here is derived from an EMBL/GenBank/DDBJ whole genome shotgun (WGS) entry which is preliminary data.</text>
</comment>
<dbReference type="AlphaFoldDB" id="A0A3A4REH3"/>
<comment type="similarity">
    <text evidence="10">Belongs to the 'phage' integrase family. XerC subfamily.</text>
</comment>
<proteinExistence type="inferred from homology"/>
<dbReference type="InterPro" id="IPR013762">
    <property type="entry name" value="Integrase-like_cat_sf"/>
</dbReference>
<keyword evidence="9 10" id="KW-0131">Cell cycle</keyword>
<dbReference type="GO" id="GO:0006313">
    <property type="term" value="P:DNA transposition"/>
    <property type="evidence" value="ECO:0007669"/>
    <property type="project" value="UniProtKB-UniRule"/>
</dbReference>
<evidence type="ECO:0000256" key="7">
    <source>
        <dbReference type="ARBA" id="ARBA00023125"/>
    </source>
</evidence>
<evidence type="ECO:0000259" key="12">
    <source>
        <dbReference type="PROSITE" id="PS51900"/>
    </source>
</evidence>
<reference evidence="13 14" key="1">
    <citation type="journal article" date="2017" name="ISME J.">
        <title>Energy and carbon metabolisms in a deep terrestrial subsurface fluid microbial community.</title>
        <authorList>
            <person name="Momper L."/>
            <person name="Jungbluth S.P."/>
            <person name="Lee M.D."/>
            <person name="Amend J.P."/>
        </authorList>
    </citation>
    <scope>NUCLEOTIDE SEQUENCE [LARGE SCALE GENOMIC DNA]</scope>
    <source>
        <strain evidence="13">SURF_26</strain>
    </source>
</reference>
<feature type="active site" description="O-(3'-phospho-DNA)-tyrosine intermediate" evidence="10">
    <location>
        <position position="276"/>
    </location>
</feature>
<dbReference type="PROSITE" id="PS51898">
    <property type="entry name" value="TYR_RECOMBINASE"/>
    <property type="match status" value="1"/>
</dbReference>
<dbReference type="NCBIfam" id="NF001399">
    <property type="entry name" value="PRK00283.1"/>
    <property type="match status" value="1"/>
</dbReference>
<dbReference type="PANTHER" id="PTHR30349:SF81">
    <property type="entry name" value="TYROSINE RECOMBINASE XERC"/>
    <property type="match status" value="1"/>
</dbReference>
<dbReference type="PANTHER" id="PTHR30349">
    <property type="entry name" value="PHAGE INTEGRASE-RELATED"/>
    <property type="match status" value="1"/>
</dbReference>
<dbReference type="InterPro" id="IPR011932">
    <property type="entry name" value="Recomb_XerD"/>
</dbReference>
<evidence type="ECO:0000259" key="11">
    <source>
        <dbReference type="PROSITE" id="PS51898"/>
    </source>
</evidence>
<dbReference type="GO" id="GO:0005737">
    <property type="term" value="C:cytoplasm"/>
    <property type="evidence" value="ECO:0007669"/>
    <property type="project" value="UniProtKB-SubCell"/>
</dbReference>
<dbReference type="InterPro" id="IPR002104">
    <property type="entry name" value="Integrase_catalytic"/>
</dbReference>
<dbReference type="SUPFAM" id="SSF56349">
    <property type="entry name" value="DNA breaking-rejoining enzymes"/>
    <property type="match status" value="1"/>
</dbReference>
<evidence type="ECO:0000256" key="5">
    <source>
        <dbReference type="ARBA" id="ARBA00022829"/>
    </source>
</evidence>
<comment type="subunit">
    <text evidence="10">Forms a cyclic heterotetrameric complex composed of two molecules of XerC and two molecules of XerD.</text>
</comment>
<keyword evidence="4 10" id="KW-0132">Cell division</keyword>
<dbReference type="HAMAP" id="MF_01808">
    <property type="entry name" value="Recomb_XerC_XerD"/>
    <property type="match status" value="1"/>
</dbReference>
<name>A0A3A4REH3_9BACT</name>
<keyword evidence="7 10" id="KW-0238">DNA-binding</keyword>
<dbReference type="InterPro" id="IPR011010">
    <property type="entry name" value="DNA_brk_join_enz"/>
</dbReference>
<evidence type="ECO:0000256" key="2">
    <source>
        <dbReference type="ARBA" id="ARBA00010450"/>
    </source>
</evidence>
<evidence type="ECO:0000256" key="1">
    <source>
        <dbReference type="ARBA" id="ARBA00004496"/>
    </source>
</evidence>
<feature type="active site" evidence="10">
    <location>
        <position position="171"/>
    </location>
</feature>
<sequence length="297" mass="34110">MKAHSIIDRFADFLFVERSLSKNTITAYITDISKAAEYFESNGIEFPQCATQQDIIWFLIAEKKNGHKPTSLSRYLVSIKLFFNYCHTHTIIRKDPAALIDPPKLWRNLPEHLDMSELNSLLKVTGRKLNDIRNHAIIEILYGCGLRVSELINLRIYDIDLNQNLLRCIGKGRKERVVPLGSYAVSAIEKYLRERAKKWHAESDSFLFLNRSGQKLSREAVWLIVKTMAKQAGISAKTHPHVLRHSFATHLLEGGADLRVVQEMLGHSDISTTQIYTHIDKKRLKSIHNQFHPRGKS</sequence>
<feature type="active site" evidence="10">
    <location>
        <position position="267"/>
    </location>
</feature>
<dbReference type="GO" id="GO:0003677">
    <property type="term" value="F:DNA binding"/>
    <property type="evidence" value="ECO:0007669"/>
    <property type="project" value="UniProtKB-UniRule"/>
</dbReference>
<evidence type="ECO:0000256" key="8">
    <source>
        <dbReference type="ARBA" id="ARBA00023172"/>
    </source>
</evidence>
<comment type="function">
    <text evidence="10">Site-specific tyrosine recombinase, which acts by catalyzing the cutting and rejoining of the recombining DNA molecules. The XerC-XerD complex is essential to convert dimers of the bacterial chromosome into monomers to permit their segregation at cell division. It also contributes to the segregational stability of plasmids.</text>
</comment>
<organism evidence="13 14">
    <name type="scientific">Candidatus Auribacter fodinae</name>
    <dbReference type="NCBI Taxonomy" id="2093366"/>
    <lineage>
        <taxon>Bacteria</taxon>
        <taxon>Pseudomonadati</taxon>
        <taxon>Candidatus Auribacterota</taxon>
        <taxon>Candidatus Auribacteria</taxon>
        <taxon>Candidatus Auribacterales</taxon>
        <taxon>Candidatus Auribacteraceae</taxon>
        <taxon>Candidatus Auribacter</taxon>
    </lineage>
</organism>
<feature type="active site" evidence="10">
    <location>
        <position position="244"/>
    </location>
</feature>
<dbReference type="Proteomes" id="UP000266426">
    <property type="component" value="Unassembled WGS sequence"/>
</dbReference>
<dbReference type="GO" id="GO:0007059">
    <property type="term" value="P:chromosome segregation"/>
    <property type="evidence" value="ECO:0007669"/>
    <property type="project" value="UniProtKB-UniRule"/>
</dbReference>
<feature type="domain" description="Tyr recombinase" evidence="11">
    <location>
        <begin position="104"/>
        <end position="289"/>
    </location>
</feature>
<evidence type="ECO:0000313" key="13">
    <source>
        <dbReference type="EMBL" id="RJP60748.1"/>
    </source>
</evidence>
<dbReference type="GO" id="GO:0009037">
    <property type="term" value="F:tyrosine-based site-specific recombinase activity"/>
    <property type="evidence" value="ECO:0007669"/>
    <property type="project" value="UniProtKB-UniRule"/>
</dbReference>
<comment type="similarity">
    <text evidence="2">Belongs to the 'phage' integrase family. XerD subfamily.</text>
</comment>
<dbReference type="InterPro" id="IPR023009">
    <property type="entry name" value="Tyrosine_recombinase_XerC/XerD"/>
</dbReference>
<keyword evidence="5 10" id="KW-0159">Chromosome partition</keyword>
<dbReference type="SUPFAM" id="SSF47823">
    <property type="entry name" value="lambda integrase-like, N-terminal domain"/>
    <property type="match status" value="1"/>
</dbReference>
<evidence type="ECO:0000256" key="10">
    <source>
        <dbReference type="HAMAP-Rule" id="MF_01808"/>
    </source>
</evidence>
<evidence type="ECO:0000256" key="9">
    <source>
        <dbReference type="ARBA" id="ARBA00023306"/>
    </source>
</evidence>
<keyword evidence="8 10" id="KW-0233">DNA recombination</keyword>
<dbReference type="InterPro" id="IPR004107">
    <property type="entry name" value="Integrase_SAM-like_N"/>
</dbReference>
<dbReference type="EMBL" id="QZJZ01000023">
    <property type="protein sequence ID" value="RJP60748.1"/>
    <property type="molecule type" value="Genomic_DNA"/>
</dbReference>
<evidence type="ECO:0000256" key="6">
    <source>
        <dbReference type="ARBA" id="ARBA00022908"/>
    </source>
</evidence>
<dbReference type="InterPro" id="IPR010998">
    <property type="entry name" value="Integrase_recombinase_N"/>
</dbReference>
<feature type="domain" description="Core-binding (CB)" evidence="12">
    <location>
        <begin position="1"/>
        <end position="87"/>
    </location>
</feature>
<dbReference type="InterPro" id="IPR044068">
    <property type="entry name" value="CB"/>
</dbReference>
<comment type="subcellular location">
    <subcellularLocation>
        <location evidence="1 10">Cytoplasm</location>
    </subcellularLocation>
</comment>
<feature type="active site" evidence="10">
    <location>
        <position position="241"/>
    </location>
</feature>
<dbReference type="GO" id="GO:0051301">
    <property type="term" value="P:cell division"/>
    <property type="evidence" value="ECO:0007669"/>
    <property type="project" value="UniProtKB-KW"/>
</dbReference>
<dbReference type="PROSITE" id="PS51900">
    <property type="entry name" value="CB"/>
    <property type="match status" value="1"/>
</dbReference>
<dbReference type="Gene3D" id="1.10.150.130">
    <property type="match status" value="1"/>
</dbReference>
<feature type="active site" evidence="10">
    <location>
        <position position="147"/>
    </location>
</feature>
<dbReference type="NCBIfam" id="NF040815">
    <property type="entry name" value="recomb_XerA_Arch"/>
    <property type="match status" value="1"/>
</dbReference>
<dbReference type="Pfam" id="PF00589">
    <property type="entry name" value="Phage_integrase"/>
    <property type="match status" value="1"/>
</dbReference>
<accession>A0A3A4REH3</accession>
<dbReference type="NCBIfam" id="TIGR02225">
    <property type="entry name" value="recomb_XerD"/>
    <property type="match status" value="1"/>
</dbReference>